<dbReference type="Pfam" id="PF08561">
    <property type="entry name" value="Ribosomal_L37"/>
    <property type="match status" value="1"/>
</dbReference>
<organism evidence="8 9">
    <name type="scientific">Panagrellus redivivus</name>
    <name type="common">Microworm</name>
    <dbReference type="NCBI Taxonomy" id="6233"/>
    <lineage>
        <taxon>Eukaryota</taxon>
        <taxon>Metazoa</taxon>
        <taxon>Ecdysozoa</taxon>
        <taxon>Nematoda</taxon>
        <taxon>Chromadorea</taxon>
        <taxon>Rhabditida</taxon>
        <taxon>Tylenchina</taxon>
        <taxon>Panagrolaimomorpha</taxon>
        <taxon>Panagrolaimoidea</taxon>
        <taxon>Panagrolaimidae</taxon>
        <taxon>Panagrellus</taxon>
    </lineage>
</organism>
<keyword evidence="3" id="KW-0689">Ribosomal protein</keyword>
<dbReference type="GO" id="GO:0003735">
    <property type="term" value="F:structural constituent of ribosome"/>
    <property type="evidence" value="ECO:0007669"/>
    <property type="project" value="TreeGrafter"/>
</dbReference>
<evidence type="ECO:0000256" key="2">
    <source>
        <dbReference type="ARBA" id="ARBA00022946"/>
    </source>
</evidence>
<sequence length="141" mass="16271">MLASIARSTTRLVAKQFVLPTTSRSYAAVSSKVVPQKEDKSFIEEDAEKLCKFVCVNYFVEGKEPGPEILPNSEYPDWLFKLDLSPPKQLEDLDPEVDGWKYWEAVKARRQQQALRHEKLRLKFLSLQDSPASKKSKWDPK</sequence>
<keyword evidence="5" id="KW-0687">Ribonucleoprotein</keyword>
<evidence type="ECO:0000313" key="9">
    <source>
        <dbReference type="WBParaSite" id="Pan_g20897.t1"/>
    </source>
</evidence>
<protein>
    <recommendedName>
        <fullName evidence="7">Large ribosomal subunit protein mL54</fullName>
    </recommendedName>
</protein>
<accession>A0A7E4VGM3</accession>
<evidence type="ECO:0000256" key="5">
    <source>
        <dbReference type="ARBA" id="ARBA00023274"/>
    </source>
</evidence>
<dbReference type="InterPro" id="IPR013870">
    <property type="entry name" value="Ribosomal_mL54"/>
</dbReference>
<comment type="similarity">
    <text evidence="6">Belongs to the mitochondrion-specific ribosomal protein mL54 family.</text>
</comment>
<reference evidence="9" key="2">
    <citation type="submission" date="2020-10" db="UniProtKB">
        <authorList>
            <consortium name="WormBaseParasite"/>
        </authorList>
    </citation>
    <scope>IDENTIFICATION</scope>
</reference>
<dbReference type="PANTHER" id="PTHR28595">
    <property type="entry name" value="39S RIBOSOMAL PROTEIN L54, MITOCHONDRIAL"/>
    <property type="match status" value="1"/>
</dbReference>
<evidence type="ECO:0000256" key="7">
    <source>
        <dbReference type="ARBA" id="ARBA00035179"/>
    </source>
</evidence>
<evidence type="ECO:0000256" key="4">
    <source>
        <dbReference type="ARBA" id="ARBA00023128"/>
    </source>
</evidence>
<evidence type="ECO:0000256" key="6">
    <source>
        <dbReference type="ARBA" id="ARBA00033752"/>
    </source>
</evidence>
<dbReference type="Proteomes" id="UP000492821">
    <property type="component" value="Unassembled WGS sequence"/>
</dbReference>
<evidence type="ECO:0000313" key="8">
    <source>
        <dbReference type="Proteomes" id="UP000492821"/>
    </source>
</evidence>
<name>A0A7E4VGM3_PANRE</name>
<keyword evidence="4" id="KW-0496">Mitochondrion</keyword>
<comment type="subcellular location">
    <subcellularLocation>
        <location evidence="1">Mitochondrion</location>
    </subcellularLocation>
</comment>
<keyword evidence="8" id="KW-1185">Reference proteome</keyword>
<evidence type="ECO:0000256" key="1">
    <source>
        <dbReference type="ARBA" id="ARBA00004173"/>
    </source>
</evidence>
<proteinExistence type="inferred from homology"/>
<dbReference type="AlphaFoldDB" id="A0A7E4VGM3"/>
<dbReference type="PANTHER" id="PTHR28595:SF1">
    <property type="entry name" value="LARGE RIBOSOMAL SUBUNIT PROTEIN ML54"/>
    <property type="match status" value="1"/>
</dbReference>
<evidence type="ECO:0000256" key="3">
    <source>
        <dbReference type="ARBA" id="ARBA00022980"/>
    </source>
</evidence>
<reference evidence="8" key="1">
    <citation type="journal article" date="2013" name="Genetics">
        <title>The draft genome and transcriptome of Panagrellus redivivus are shaped by the harsh demands of a free-living lifestyle.</title>
        <authorList>
            <person name="Srinivasan J."/>
            <person name="Dillman A.R."/>
            <person name="Macchietto M.G."/>
            <person name="Heikkinen L."/>
            <person name="Lakso M."/>
            <person name="Fracchia K.M."/>
            <person name="Antoshechkin I."/>
            <person name="Mortazavi A."/>
            <person name="Wong G."/>
            <person name="Sternberg P.W."/>
        </authorList>
    </citation>
    <scope>NUCLEOTIDE SEQUENCE [LARGE SCALE GENOMIC DNA]</scope>
    <source>
        <strain evidence="8">MT8872</strain>
    </source>
</reference>
<keyword evidence="2" id="KW-0809">Transit peptide</keyword>
<dbReference type="WBParaSite" id="Pan_g20897.t1">
    <property type="protein sequence ID" value="Pan_g20897.t1"/>
    <property type="gene ID" value="Pan_g20897"/>
</dbReference>
<dbReference type="GO" id="GO:0005762">
    <property type="term" value="C:mitochondrial large ribosomal subunit"/>
    <property type="evidence" value="ECO:0007669"/>
    <property type="project" value="TreeGrafter"/>
</dbReference>